<evidence type="ECO:0000259" key="6">
    <source>
        <dbReference type="SMART" id="SM01003"/>
    </source>
</evidence>
<comment type="caution">
    <text evidence="7">The sequence shown here is derived from an EMBL/GenBank/DDBJ whole genome shotgun (WGS) entry which is preliminary data.</text>
</comment>
<feature type="domain" description="Alanine dehydrogenase/pyridine nucleotide transhydrogenase N-terminal" evidence="6">
    <location>
        <begin position="4"/>
        <end position="137"/>
    </location>
</feature>
<name>A0ABQ4PU24_9PROT</name>
<dbReference type="EMBL" id="BPFZ01000003">
    <property type="protein sequence ID" value="GIU66481.1"/>
    <property type="molecule type" value="Genomic_DNA"/>
</dbReference>
<dbReference type="InterPro" id="IPR007698">
    <property type="entry name" value="AlaDH/PNT_NAD(H)-bd"/>
</dbReference>
<feature type="domain" description="Alanine dehydrogenase/pyridine nucleotide transhydrogenase NAD(H)-binding" evidence="5">
    <location>
        <begin position="149"/>
        <end position="297"/>
    </location>
</feature>
<evidence type="ECO:0000313" key="7">
    <source>
        <dbReference type="EMBL" id="GIU66481.1"/>
    </source>
</evidence>
<dbReference type="PANTHER" id="PTHR42795">
    <property type="entry name" value="ALANINE DEHYDROGENASE"/>
    <property type="match status" value="1"/>
</dbReference>
<dbReference type="RefSeq" id="WP_284359031.1">
    <property type="nucleotide sequence ID" value="NZ_BPFZ01000003.1"/>
</dbReference>
<dbReference type="NCBIfam" id="TIGR00518">
    <property type="entry name" value="alaDH"/>
    <property type="match status" value="1"/>
</dbReference>
<dbReference type="InterPro" id="IPR036291">
    <property type="entry name" value="NAD(P)-bd_dom_sf"/>
</dbReference>
<accession>A0ABQ4PU24</accession>
<reference evidence="7" key="1">
    <citation type="submission" date="2021-05" db="EMBL/GenBank/DDBJ databases">
        <authorList>
            <person name="Tanabe Y."/>
        </authorList>
    </citation>
    <scope>NUCLEOTIDE SEQUENCE</scope>
    <source>
        <strain evidence="7">BOTRYCO-1</strain>
    </source>
</reference>
<dbReference type="EC" id="1.4.1.1" evidence="2 4"/>
<dbReference type="PANTHER" id="PTHR42795:SF1">
    <property type="entry name" value="ALANINE DEHYDROGENASE"/>
    <property type="match status" value="1"/>
</dbReference>
<keyword evidence="8" id="KW-1185">Reference proteome</keyword>
<sequence length="368" mass="38099">MKIGVPKEIKPQENRVGATPGTVAQLIDAGHTVFVESQAGAGIGVSNEAYEKVGATILPDADAIFEAANMIVKVKEPQPIECARLKPHHILFTYLHLAPDPEQAKALMASGCTAIAYETVVGRDGGLPLLAPMSEVAGRMATQVGAHCLLKPQGGLGKLMGGVPGVAPAKVVIIGGGVAGLNACEIAHGMRADVTVFDRSKVALVAIDRQFGGMVTTLMSTPDAVKEACLEADLVIGAVLIPGASAPKLVTRDMLSQMKDGSVLVDISIDQGGCFETSRPTTHNDPTYVVDGVVHYCVANMPGAAPLTSTYALNAVTAPYMLALANKGVDQALADDPGFALGLNVQNGKITYKAVQDALGLHEGHPTR</sequence>
<evidence type="ECO:0000259" key="5">
    <source>
        <dbReference type="SMART" id="SM01002"/>
    </source>
</evidence>
<dbReference type="SMART" id="SM01002">
    <property type="entry name" value="AlaDh_PNT_C"/>
    <property type="match status" value="1"/>
</dbReference>
<evidence type="ECO:0000256" key="4">
    <source>
        <dbReference type="PIRNR" id="PIRNR000183"/>
    </source>
</evidence>
<dbReference type="PIRSF" id="PIRSF000183">
    <property type="entry name" value="Alanine_dh"/>
    <property type="match status" value="1"/>
</dbReference>
<gene>
    <name evidence="7" type="primary">ald</name>
    <name evidence="7" type="ORF">PsB1_0635</name>
</gene>
<dbReference type="Pfam" id="PF01262">
    <property type="entry name" value="AlaDh_PNT_C"/>
    <property type="match status" value="1"/>
</dbReference>
<dbReference type="InterPro" id="IPR008141">
    <property type="entry name" value="Ala_DH"/>
</dbReference>
<organism evidence="7 8">
    <name type="scientific">Candidatus Phycosocius spiralis</name>
    <dbReference type="NCBI Taxonomy" id="2815099"/>
    <lineage>
        <taxon>Bacteria</taxon>
        <taxon>Pseudomonadati</taxon>
        <taxon>Pseudomonadota</taxon>
        <taxon>Alphaproteobacteria</taxon>
        <taxon>Caulobacterales</taxon>
        <taxon>Caulobacterales incertae sedis</taxon>
        <taxon>Candidatus Phycosocius</taxon>
    </lineage>
</organism>
<dbReference type="CDD" id="cd05305">
    <property type="entry name" value="L-AlaDH"/>
    <property type="match status" value="1"/>
</dbReference>
<dbReference type="SUPFAM" id="SSF52283">
    <property type="entry name" value="Formate/glycerate dehydrogenase catalytic domain-like"/>
    <property type="match status" value="1"/>
</dbReference>
<evidence type="ECO:0000313" key="8">
    <source>
        <dbReference type="Proteomes" id="UP001161064"/>
    </source>
</evidence>
<evidence type="ECO:0000256" key="3">
    <source>
        <dbReference type="ARBA" id="ARBA00023002"/>
    </source>
</evidence>
<dbReference type="Gene3D" id="3.40.50.720">
    <property type="entry name" value="NAD(P)-binding Rossmann-like Domain"/>
    <property type="match status" value="2"/>
</dbReference>
<dbReference type="InterPro" id="IPR007886">
    <property type="entry name" value="AlaDH/PNT_N"/>
</dbReference>
<evidence type="ECO:0000256" key="1">
    <source>
        <dbReference type="ARBA" id="ARBA00005689"/>
    </source>
</evidence>
<dbReference type="Pfam" id="PF05222">
    <property type="entry name" value="AlaDh_PNT_N"/>
    <property type="match status" value="1"/>
</dbReference>
<comment type="similarity">
    <text evidence="1 4">Belongs to the AlaDH/PNT family.</text>
</comment>
<comment type="catalytic activity">
    <reaction evidence="4">
        <text>L-alanine + NAD(+) + H2O = pyruvate + NH4(+) + NADH + H(+)</text>
        <dbReference type="Rhea" id="RHEA:18405"/>
        <dbReference type="ChEBI" id="CHEBI:15361"/>
        <dbReference type="ChEBI" id="CHEBI:15377"/>
        <dbReference type="ChEBI" id="CHEBI:15378"/>
        <dbReference type="ChEBI" id="CHEBI:28938"/>
        <dbReference type="ChEBI" id="CHEBI:57540"/>
        <dbReference type="ChEBI" id="CHEBI:57945"/>
        <dbReference type="ChEBI" id="CHEBI:57972"/>
        <dbReference type="EC" id="1.4.1.1"/>
    </reaction>
</comment>
<evidence type="ECO:0000256" key="2">
    <source>
        <dbReference type="ARBA" id="ARBA00012897"/>
    </source>
</evidence>
<proteinExistence type="inferred from homology"/>
<keyword evidence="4" id="KW-0520">NAD</keyword>
<keyword evidence="3 4" id="KW-0560">Oxidoreductase</keyword>
<dbReference type="Proteomes" id="UP001161064">
    <property type="component" value="Unassembled WGS sequence"/>
</dbReference>
<protein>
    <recommendedName>
        <fullName evidence="2 4">Alanine dehydrogenase</fullName>
        <ecNumber evidence="2 4">1.4.1.1</ecNumber>
    </recommendedName>
</protein>
<dbReference type="SMART" id="SM01003">
    <property type="entry name" value="AlaDh_PNT_N"/>
    <property type="match status" value="1"/>
</dbReference>
<dbReference type="SUPFAM" id="SSF51735">
    <property type="entry name" value="NAD(P)-binding Rossmann-fold domains"/>
    <property type="match status" value="1"/>
</dbReference>
<reference evidence="7" key="2">
    <citation type="journal article" date="2023" name="ISME Commun">
        <title>Characterization of a bloom-associated alphaproteobacterial lineage, 'Candidatus Phycosocius': insights into freshwater algal-bacterial interactions.</title>
        <authorList>
            <person name="Tanabe Y."/>
            <person name="Yamaguchi H."/>
            <person name="Yoshida M."/>
            <person name="Kai A."/>
            <person name="Okazaki Y."/>
        </authorList>
    </citation>
    <scope>NUCLEOTIDE SEQUENCE</scope>
    <source>
        <strain evidence="7">BOTRYCO-1</strain>
    </source>
</reference>